<dbReference type="SMART" id="SM00450">
    <property type="entry name" value="RHOD"/>
    <property type="match status" value="2"/>
</dbReference>
<dbReference type="NCBIfam" id="NF008557">
    <property type="entry name" value="PRK11493.1"/>
    <property type="match status" value="1"/>
</dbReference>
<dbReference type="AlphaFoldDB" id="A0A916XUX8"/>
<dbReference type="PANTHER" id="PTHR11364:SF27">
    <property type="entry name" value="SULFURTRANSFERASE"/>
    <property type="match status" value="1"/>
</dbReference>
<accession>A0A916XUX8</accession>
<feature type="region of interest" description="Disordered" evidence="9">
    <location>
        <begin position="264"/>
        <end position="286"/>
    </location>
</feature>
<dbReference type="InterPro" id="IPR036873">
    <property type="entry name" value="Rhodanese-like_dom_sf"/>
</dbReference>
<feature type="domain" description="Rhodanese" evidence="10">
    <location>
        <begin position="18"/>
        <end position="135"/>
    </location>
</feature>
<feature type="domain" description="Rhodanese" evidence="10">
    <location>
        <begin position="165"/>
        <end position="278"/>
    </location>
</feature>
<evidence type="ECO:0000259" key="10">
    <source>
        <dbReference type="PROSITE" id="PS50206"/>
    </source>
</evidence>
<comment type="caution">
    <text evidence="11">The sequence shown here is derived from an EMBL/GenBank/DDBJ whole genome shotgun (WGS) entry which is preliminary data.</text>
</comment>
<evidence type="ECO:0000256" key="8">
    <source>
        <dbReference type="ARBA" id="ARBA00078354"/>
    </source>
</evidence>
<dbReference type="Gene3D" id="3.40.250.10">
    <property type="entry name" value="Rhodanese-like domain"/>
    <property type="match status" value="2"/>
</dbReference>
<dbReference type="CDD" id="cd01449">
    <property type="entry name" value="TST_Repeat_2"/>
    <property type="match status" value="1"/>
</dbReference>
<name>A0A916XUX8_9HYPH</name>
<dbReference type="GO" id="GO:0005737">
    <property type="term" value="C:cytoplasm"/>
    <property type="evidence" value="ECO:0007669"/>
    <property type="project" value="UniProtKB-SubCell"/>
</dbReference>
<dbReference type="Proteomes" id="UP000613160">
    <property type="component" value="Unassembled WGS sequence"/>
</dbReference>
<dbReference type="GO" id="GO:0016784">
    <property type="term" value="F:3-mercaptopyruvate sulfurtransferase activity"/>
    <property type="evidence" value="ECO:0007669"/>
    <property type="project" value="UniProtKB-EC"/>
</dbReference>
<evidence type="ECO:0000313" key="11">
    <source>
        <dbReference type="EMBL" id="GGD12735.1"/>
    </source>
</evidence>
<evidence type="ECO:0000256" key="4">
    <source>
        <dbReference type="ARBA" id="ARBA00022737"/>
    </source>
</evidence>
<dbReference type="PROSITE" id="PS00380">
    <property type="entry name" value="RHODANESE_1"/>
    <property type="match status" value="1"/>
</dbReference>
<dbReference type="FunFam" id="3.40.250.10:FF:000015">
    <property type="entry name" value="Sulfurtransferase"/>
    <property type="match status" value="1"/>
</dbReference>
<keyword evidence="4" id="KW-0677">Repeat</keyword>
<evidence type="ECO:0000256" key="7">
    <source>
        <dbReference type="ARBA" id="ARBA00070833"/>
    </source>
</evidence>
<evidence type="ECO:0000256" key="2">
    <source>
        <dbReference type="ARBA" id="ARBA00022490"/>
    </source>
</evidence>
<dbReference type="EC" id="2.8.1.2" evidence="6"/>
<reference evidence="11" key="1">
    <citation type="journal article" date="2014" name="Int. J. Syst. Evol. Microbiol.">
        <title>Complete genome sequence of Corynebacterium casei LMG S-19264T (=DSM 44701T), isolated from a smear-ripened cheese.</title>
        <authorList>
            <consortium name="US DOE Joint Genome Institute (JGI-PGF)"/>
            <person name="Walter F."/>
            <person name="Albersmeier A."/>
            <person name="Kalinowski J."/>
            <person name="Ruckert C."/>
        </authorList>
    </citation>
    <scope>NUCLEOTIDE SEQUENCE</scope>
    <source>
        <strain evidence="11">CGMCC 1.15493</strain>
    </source>
</reference>
<evidence type="ECO:0000256" key="3">
    <source>
        <dbReference type="ARBA" id="ARBA00022679"/>
    </source>
</evidence>
<dbReference type="InterPro" id="IPR001763">
    <property type="entry name" value="Rhodanese-like_dom"/>
</dbReference>
<proteinExistence type="predicted"/>
<comment type="subcellular location">
    <subcellularLocation>
        <location evidence="1">Cytoplasm</location>
    </subcellularLocation>
</comment>
<evidence type="ECO:0000256" key="9">
    <source>
        <dbReference type="SAM" id="MobiDB-lite"/>
    </source>
</evidence>
<gene>
    <name evidence="11" type="primary">sseA</name>
    <name evidence="11" type="ORF">GCM10011335_14480</name>
</gene>
<keyword evidence="2" id="KW-0963">Cytoplasm</keyword>
<evidence type="ECO:0000313" key="12">
    <source>
        <dbReference type="Proteomes" id="UP000613160"/>
    </source>
</evidence>
<dbReference type="GO" id="GO:0004792">
    <property type="term" value="F:thiosulfate-cyanide sulfurtransferase activity"/>
    <property type="evidence" value="ECO:0007669"/>
    <property type="project" value="InterPro"/>
</dbReference>
<reference evidence="11" key="2">
    <citation type="submission" date="2020-09" db="EMBL/GenBank/DDBJ databases">
        <authorList>
            <person name="Sun Q."/>
            <person name="Zhou Y."/>
        </authorList>
    </citation>
    <scope>NUCLEOTIDE SEQUENCE</scope>
    <source>
        <strain evidence="11">CGMCC 1.15493</strain>
    </source>
</reference>
<organism evidence="11 12">
    <name type="scientific">Aureimonas glaciei</name>
    <dbReference type="NCBI Taxonomy" id="1776957"/>
    <lineage>
        <taxon>Bacteria</taxon>
        <taxon>Pseudomonadati</taxon>
        <taxon>Pseudomonadota</taxon>
        <taxon>Alphaproteobacteria</taxon>
        <taxon>Hyphomicrobiales</taxon>
        <taxon>Aurantimonadaceae</taxon>
        <taxon>Aureimonas</taxon>
    </lineage>
</organism>
<evidence type="ECO:0000256" key="6">
    <source>
        <dbReference type="ARBA" id="ARBA00066832"/>
    </source>
</evidence>
<protein>
    <recommendedName>
        <fullName evidence="7">3-mercaptopyruvate sulfurtransferase</fullName>
        <ecNumber evidence="6">2.8.1.2</ecNumber>
    </recommendedName>
    <alternativeName>
        <fullName evidence="8">Rhodanese-like protein</fullName>
    </alternativeName>
</protein>
<keyword evidence="12" id="KW-1185">Reference proteome</keyword>
<dbReference type="EMBL" id="BMJJ01000003">
    <property type="protein sequence ID" value="GGD12735.1"/>
    <property type="molecule type" value="Genomic_DNA"/>
</dbReference>
<evidence type="ECO:0000256" key="1">
    <source>
        <dbReference type="ARBA" id="ARBA00004496"/>
    </source>
</evidence>
<comment type="catalytic activity">
    <reaction evidence="5">
        <text>2-oxo-3-sulfanylpropanoate + [thioredoxin]-dithiol = [thioredoxin]-disulfide + hydrogen sulfide + pyruvate + H(+)</text>
        <dbReference type="Rhea" id="RHEA:21740"/>
        <dbReference type="Rhea" id="RHEA-COMP:10698"/>
        <dbReference type="Rhea" id="RHEA-COMP:10700"/>
        <dbReference type="ChEBI" id="CHEBI:15361"/>
        <dbReference type="ChEBI" id="CHEBI:15378"/>
        <dbReference type="ChEBI" id="CHEBI:29919"/>
        <dbReference type="ChEBI" id="CHEBI:29950"/>
        <dbReference type="ChEBI" id="CHEBI:50058"/>
        <dbReference type="ChEBI" id="CHEBI:57678"/>
        <dbReference type="EC" id="2.8.1.2"/>
    </reaction>
    <physiologicalReaction direction="left-to-right" evidence="5">
        <dbReference type="Rhea" id="RHEA:21741"/>
    </physiologicalReaction>
</comment>
<dbReference type="Pfam" id="PF00581">
    <property type="entry name" value="Rhodanese"/>
    <property type="match status" value="2"/>
</dbReference>
<evidence type="ECO:0000256" key="5">
    <source>
        <dbReference type="ARBA" id="ARBA00051793"/>
    </source>
</evidence>
<dbReference type="PANTHER" id="PTHR11364">
    <property type="entry name" value="THIOSULFATE SULFERTANSFERASE"/>
    <property type="match status" value="1"/>
</dbReference>
<dbReference type="FunFam" id="3.40.250.10:FF:000001">
    <property type="entry name" value="Sulfurtransferase"/>
    <property type="match status" value="1"/>
</dbReference>
<dbReference type="RefSeq" id="WP_188849924.1">
    <property type="nucleotide sequence ID" value="NZ_BMJJ01000003.1"/>
</dbReference>
<dbReference type="PROSITE" id="PS50206">
    <property type="entry name" value="RHODANESE_3"/>
    <property type="match status" value="2"/>
</dbReference>
<dbReference type="SUPFAM" id="SSF52821">
    <property type="entry name" value="Rhodanese/Cell cycle control phosphatase"/>
    <property type="match status" value="2"/>
</dbReference>
<dbReference type="InterPro" id="IPR045078">
    <property type="entry name" value="TST/MPST-like"/>
</dbReference>
<dbReference type="InterPro" id="IPR001307">
    <property type="entry name" value="Thiosulphate_STrfase_CS"/>
</dbReference>
<dbReference type="CDD" id="cd01448">
    <property type="entry name" value="TST_Repeat_1"/>
    <property type="match status" value="1"/>
</dbReference>
<sequence>MIQSPLLISPDDLAARLGEPGLRIVDASWYLPAQNRAARAEFEAGHVPGAVFFDQDAVVAPGSPLPHTLPPAEVFAAAAGALGIVETDTIVVYDGLGLFSAPRVWWMFRTFGARKVLLLDGGFPAWTAGGFPVETGAAMPAAATFTAAFDASAVATMDEVRGHVAARDTQIADARPLDRFAAEVPEPRAGVRAGHMPGARSLPIGLLAENGRLKSPEALRDVFAAAGVDPGQPVITTCGSGVTAAVISLALEAVGNRSSKLYDGSWTEWGSAPDTPVETGRPDAKG</sequence>
<keyword evidence="3" id="KW-0808">Transferase</keyword>